<dbReference type="Gene3D" id="3.90.1170.50">
    <property type="entry name" value="Aldehyde oxidase/xanthine dehydrogenase, a/b hammerhead"/>
    <property type="match status" value="1"/>
</dbReference>
<dbReference type="GO" id="GO:0005506">
    <property type="term" value="F:iron ion binding"/>
    <property type="evidence" value="ECO:0007669"/>
    <property type="project" value="InterPro"/>
</dbReference>
<dbReference type="OrthoDB" id="41753at2"/>
<dbReference type="SMART" id="SM01008">
    <property type="entry name" value="Ald_Xan_dh_C"/>
    <property type="match status" value="1"/>
</dbReference>
<reference evidence="4 5" key="1">
    <citation type="submission" date="2018-06" db="EMBL/GenBank/DDBJ databases">
        <authorList>
            <person name="Strepis N."/>
        </authorList>
    </citation>
    <scope>NUCLEOTIDE SEQUENCE [LARGE SCALE GENOMIC DNA]</scope>
    <source>
        <strain evidence="4">LUCI</strain>
    </source>
</reference>
<dbReference type="InterPro" id="IPR046867">
    <property type="entry name" value="AldOxase/xan_DH_MoCoBD2"/>
</dbReference>
<dbReference type="PANTHER" id="PTHR11908">
    <property type="entry name" value="XANTHINE DEHYDROGENASE"/>
    <property type="match status" value="1"/>
</dbReference>
<dbReference type="Pfam" id="PF02738">
    <property type="entry name" value="MoCoBD_1"/>
    <property type="match status" value="1"/>
</dbReference>
<evidence type="ECO:0000259" key="3">
    <source>
        <dbReference type="SMART" id="SM01008"/>
    </source>
</evidence>
<dbReference type="EMBL" id="UPPP01000066">
    <property type="protein sequence ID" value="VBB06675.1"/>
    <property type="molecule type" value="Genomic_DNA"/>
</dbReference>
<sequence>MPLVGESVARIDGVGKVCGRAQYVDDIFMRDLLYAKVFRSTIANGRVKRIDTGKAKALPGVEAVVTFEEVPGHPFPTAGHPYSTDPSHQDVADRNLLSGRIRLYGDEIAAVVAVDELTAEKALRLIEVEYEEYPPILTVSDALKEGAVEIHANTGNVIKKTGYELGDLAQAFNEADYILEDQFKTSVVQHCAMENHSAVAYVDAQDRVVVYTSTQIPHICRRVVGQALGIPWGRVRVVKPAVGGGFGSKQDVVVEPLAAFLATRVNGRPVKLELTREETFIATRTRHSMEYAFRSGVKKDGTLLARKAHIFSLNGGYASHGHSIGAKCSGTVRVQYKQKAVACEVSTLYTSMPAAGAMRGYGIPQVTFALECHMEDLARAIGMDPIAFRLKNFHDAGFVDPLSGVKAHTCGIKECIEKGKELIQWDKKKQRFRDQSGTKRRGVGMACFYYGTGTWPVGLELAGARIVLNQDGSIGLQIGATEIGQGSDTVFTQMAAETIGIPLDWVHVSSEQDTDISPFDTGAYASRQTYVSGWAVKKAAAEIKNKILERAQRMKDIPAPALDVTAGWVVYKQTGEKLLSLESIALDCYYNTAAAAPITADVSCNIHTNAFAYGCTFAAVEVDLATGKVDVLEIYNIHDSGKIINPGLAAAQVHGGVSMGIGYALYEQMLFDPKTGKPLNNNLLDYKLMTAADTPDIGVAFVETDDPTAPFGNKALGEPPAISPAPAIRNAILDATGVKINELPMTPQRLFEAFRQAGLVGQQGGRQHV</sequence>
<dbReference type="PANTHER" id="PTHR11908:SF132">
    <property type="entry name" value="ALDEHYDE OXIDASE 1-RELATED"/>
    <property type="match status" value="1"/>
</dbReference>
<evidence type="ECO:0000313" key="5">
    <source>
        <dbReference type="Proteomes" id="UP000277811"/>
    </source>
</evidence>
<dbReference type="SUPFAM" id="SSF56003">
    <property type="entry name" value="Molybdenum cofactor-binding domain"/>
    <property type="match status" value="1"/>
</dbReference>
<dbReference type="RefSeq" id="WP_122627615.1">
    <property type="nucleotide sequence ID" value="NZ_UPPP01000066.1"/>
</dbReference>
<dbReference type="InterPro" id="IPR016208">
    <property type="entry name" value="Ald_Oxase/xanthine_DH-like"/>
</dbReference>
<dbReference type="InterPro" id="IPR036856">
    <property type="entry name" value="Ald_Oxase/Xan_DH_a/b_sf"/>
</dbReference>
<dbReference type="GO" id="GO:0002197">
    <property type="term" value="C:xanthine dehydrogenase complex"/>
    <property type="evidence" value="ECO:0007669"/>
    <property type="project" value="InterPro"/>
</dbReference>
<dbReference type="Gene3D" id="3.30.365.10">
    <property type="entry name" value="Aldehyde oxidase/xanthine dehydrogenase, molybdopterin binding domain"/>
    <property type="match status" value="4"/>
</dbReference>
<organism evidence="4 5">
    <name type="scientific">Lucifera butyrica</name>
    <dbReference type="NCBI Taxonomy" id="1351585"/>
    <lineage>
        <taxon>Bacteria</taxon>
        <taxon>Bacillati</taxon>
        <taxon>Bacillota</taxon>
        <taxon>Negativicutes</taxon>
        <taxon>Veillonellales</taxon>
        <taxon>Veillonellaceae</taxon>
        <taxon>Lucifera</taxon>
    </lineage>
</organism>
<evidence type="ECO:0000256" key="1">
    <source>
        <dbReference type="ARBA" id="ARBA00022505"/>
    </source>
</evidence>
<dbReference type="AlphaFoldDB" id="A0A498R6H9"/>
<feature type="domain" description="Aldehyde oxidase/xanthine dehydrogenase a/b hammerhead" evidence="3">
    <location>
        <begin position="18"/>
        <end position="134"/>
    </location>
</feature>
<proteinExistence type="predicted"/>
<dbReference type="NCBIfam" id="NF043082">
    <property type="entry name" value="XdhA_XDHase"/>
    <property type="match status" value="1"/>
</dbReference>
<dbReference type="Pfam" id="PF20256">
    <property type="entry name" value="MoCoBD_2"/>
    <property type="match status" value="1"/>
</dbReference>
<evidence type="ECO:0000313" key="4">
    <source>
        <dbReference type="EMBL" id="VBB06675.1"/>
    </source>
</evidence>
<accession>A0A498R6H9</accession>
<evidence type="ECO:0000256" key="2">
    <source>
        <dbReference type="ARBA" id="ARBA00023002"/>
    </source>
</evidence>
<keyword evidence="2" id="KW-0560">Oxidoreductase</keyword>
<gene>
    <name evidence="4" type="ORF">LUCI_1911</name>
</gene>
<dbReference type="NCBIfam" id="NF007426">
    <property type="entry name" value="PRK09970.1"/>
    <property type="match status" value="1"/>
</dbReference>
<dbReference type="InterPro" id="IPR037165">
    <property type="entry name" value="AldOxase/xan_DH_Mopterin-bd_sf"/>
</dbReference>
<protein>
    <submittedName>
        <fullName evidence="4">Aldehyde oxidase/xanthine dehydrogenase a/b hammerhead</fullName>
    </submittedName>
</protein>
<dbReference type="Proteomes" id="UP000277811">
    <property type="component" value="Unassembled WGS sequence"/>
</dbReference>
<dbReference type="InterPro" id="IPR000674">
    <property type="entry name" value="Ald_Oxase/Xan_DH_a/b"/>
</dbReference>
<dbReference type="InterPro" id="IPR050028">
    <property type="entry name" value="XdhA_XDHase"/>
</dbReference>
<dbReference type="InterPro" id="IPR008274">
    <property type="entry name" value="AldOxase/xan_DH_MoCoBD1"/>
</dbReference>
<keyword evidence="5" id="KW-1185">Reference proteome</keyword>
<keyword evidence="1" id="KW-0500">Molybdenum</keyword>
<dbReference type="GO" id="GO:0004854">
    <property type="term" value="F:xanthine dehydrogenase activity"/>
    <property type="evidence" value="ECO:0007669"/>
    <property type="project" value="InterPro"/>
</dbReference>
<dbReference type="Pfam" id="PF01315">
    <property type="entry name" value="Ald_Xan_dh_C"/>
    <property type="match status" value="1"/>
</dbReference>
<dbReference type="SUPFAM" id="SSF54665">
    <property type="entry name" value="CO dehydrogenase molybdoprotein N-domain-like"/>
    <property type="match status" value="1"/>
</dbReference>
<name>A0A498R6H9_9FIRM</name>